<gene>
    <name evidence="5" type="ORF">VK70_21115</name>
</gene>
<dbReference type="Pfam" id="PF08241">
    <property type="entry name" value="Methyltransf_11"/>
    <property type="match status" value="1"/>
</dbReference>
<dbReference type="PANTHER" id="PTHR44942">
    <property type="entry name" value="METHYLTRANSF_11 DOMAIN-CONTAINING PROTEIN"/>
    <property type="match status" value="1"/>
</dbReference>
<accession>A0A0F7FD44</accession>
<organism evidence="5 6">
    <name type="scientific">Paenibacillus durus ATCC 35681</name>
    <dbReference type="NCBI Taxonomy" id="1333534"/>
    <lineage>
        <taxon>Bacteria</taxon>
        <taxon>Bacillati</taxon>
        <taxon>Bacillota</taxon>
        <taxon>Bacilli</taxon>
        <taxon>Bacillales</taxon>
        <taxon>Paenibacillaceae</taxon>
        <taxon>Paenibacillus</taxon>
    </lineage>
</organism>
<keyword evidence="3 5" id="KW-0808">Transferase</keyword>
<reference evidence="5 6" key="2">
    <citation type="journal article" date="2016" name="Genome Announc.">
        <title>Genome Sequence of a Gram-Positive Diazotroph, Paenibacillus durus Type Strain ATCC 35681.</title>
        <authorList>
            <person name="Halim M.A."/>
            <person name="Rahman A.Y."/>
            <person name="Sim K.S."/>
            <person name="Yam H.C."/>
            <person name="Rahim A.A."/>
            <person name="Ghazali A.H."/>
            <person name="Najimudin N."/>
        </authorList>
    </citation>
    <scope>NUCLEOTIDE SEQUENCE [LARGE SCALE GENOMIC DNA]</scope>
    <source>
        <strain evidence="5 6">ATCC 35681</strain>
    </source>
</reference>
<dbReference type="SUPFAM" id="SSF53335">
    <property type="entry name" value="S-adenosyl-L-methionine-dependent methyltransferases"/>
    <property type="match status" value="1"/>
</dbReference>
<reference evidence="5 6" key="1">
    <citation type="submission" date="2015-03" db="EMBL/GenBank/DDBJ databases">
        <authorList>
            <person name="Abdul Halim M."/>
        </authorList>
    </citation>
    <scope>NUCLEOTIDE SEQUENCE [LARGE SCALE GENOMIC DNA]</scope>
    <source>
        <strain evidence="5 6">ATCC 35681</strain>
    </source>
</reference>
<dbReference type="CDD" id="cd02440">
    <property type="entry name" value="AdoMet_MTases"/>
    <property type="match status" value="1"/>
</dbReference>
<dbReference type="HOGENOM" id="CLU_049344_6_0_9"/>
<dbReference type="OrthoDB" id="9797252at2"/>
<dbReference type="Proteomes" id="UP000034189">
    <property type="component" value="Chromosome"/>
</dbReference>
<evidence type="ECO:0000256" key="3">
    <source>
        <dbReference type="ARBA" id="ARBA00022679"/>
    </source>
</evidence>
<protein>
    <submittedName>
        <fullName evidence="5">SAM-dependent methyltransferase</fullName>
    </submittedName>
</protein>
<comment type="similarity">
    <text evidence="1">Belongs to the methyltransferase superfamily.</text>
</comment>
<evidence type="ECO:0000256" key="1">
    <source>
        <dbReference type="ARBA" id="ARBA00008361"/>
    </source>
</evidence>
<dbReference type="AlphaFoldDB" id="A0A0F7FD44"/>
<sequence>MIPDGNHHSNIIRFTGFQNEYDRYRPEAPRLVTELLTGYLGKRPALVVDLGCGTGLSTFLWRTAADAVIGVEPGDDMRGKALEKWNALGSPASISFVPGYSNALELPSGSADIVTCSQSFHWMEPVSTLKEVSRVLRPGGIFAAYDCDWPPVLEPNIETRYNELIEQADVIISRRVSAEDRAVKWGKEGHLSRIKASKEFSFAREIAFHNIEHCSAERYVGLTLSQGSLQTVLRLGGGELDEEIADYRETVERYFRGRTLETIFSYHVRLGIK</sequence>
<dbReference type="EMBL" id="CP011114">
    <property type="protein sequence ID" value="AKG36708.1"/>
    <property type="molecule type" value="Genomic_DNA"/>
</dbReference>
<evidence type="ECO:0000259" key="4">
    <source>
        <dbReference type="Pfam" id="PF08241"/>
    </source>
</evidence>
<name>A0A0F7FD44_PAEDU</name>
<dbReference type="Gene3D" id="3.40.50.150">
    <property type="entry name" value="Vaccinia Virus protein VP39"/>
    <property type="match status" value="1"/>
</dbReference>
<dbReference type="InterPro" id="IPR029063">
    <property type="entry name" value="SAM-dependent_MTases_sf"/>
</dbReference>
<dbReference type="InterPro" id="IPR013216">
    <property type="entry name" value="Methyltransf_11"/>
</dbReference>
<keyword evidence="2 5" id="KW-0489">Methyltransferase</keyword>
<dbReference type="GO" id="GO:0008757">
    <property type="term" value="F:S-adenosylmethionine-dependent methyltransferase activity"/>
    <property type="evidence" value="ECO:0007669"/>
    <property type="project" value="InterPro"/>
</dbReference>
<dbReference type="InterPro" id="IPR051052">
    <property type="entry name" value="Diverse_substrate_MTase"/>
</dbReference>
<dbReference type="GO" id="GO:0032259">
    <property type="term" value="P:methylation"/>
    <property type="evidence" value="ECO:0007669"/>
    <property type="project" value="UniProtKB-KW"/>
</dbReference>
<evidence type="ECO:0000313" key="5">
    <source>
        <dbReference type="EMBL" id="AKG36708.1"/>
    </source>
</evidence>
<dbReference type="PATRIC" id="fig|1333534.5.peg.4637"/>
<dbReference type="RefSeq" id="WP_025694871.1">
    <property type="nucleotide sequence ID" value="NZ_ASQQ01000199.1"/>
</dbReference>
<evidence type="ECO:0000313" key="6">
    <source>
        <dbReference type="Proteomes" id="UP000034189"/>
    </source>
</evidence>
<evidence type="ECO:0000256" key="2">
    <source>
        <dbReference type="ARBA" id="ARBA00022603"/>
    </source>
</evidence>
<proteinExistence type="inferred from homology"/>
<dbReference type="PANTHER" id="PTHR44942:SF4">
    <property type="entry name" value="METHYLTRANSFERASE TYPE 11 DOMAIN-CONTAINING PROTEIN"/>
    <property type="match status" value="1"/>
</dbReference>
<feature type="domain" description="Methyltransferase type 11" evidence="4">
    <location>
        <begin position="48"/>
        <end position="143"/>
    </location>
</feature>